<dbReference type="GO" id="GO:0008299">
    <property type="term" value="P:isoprenoid biosynthetic process"/>
    <property type="evidence" value="ECO:0007669"/>
    <property type="project" value="InterPro"/>
</dbReference>
<accession>A0A1L3MX62</accession>
<evidence type="ECO:0000313" key="3">
    <source>
        <dbReference type="Proteomes" id="UP000181936"/>
    </source>
</evidence>
<comment type="similarity">
    <text evidence="1">Belongs to the FPP/GGPP synthase family.</text>
</comment>
<evidence type="ECO:0000256" key="1">
    <source>
        <dbReference type="RuleBase" id="RU004466"/>
    </source>
</evidence>
<name>A0A1L3MX62_9BACI</name>
<protein>
    <recommendedName>
        <fullName evidence="4">Isoprenyl transferase</fullName>
    </recommendedName>
</protein>
<dbReference type="SFLD" id="SFLDS00005">
    <property type="entry name" value="Isoprenoid_Synthase_Type_I"/>
    <property type="match status" value="1"/>
</dbReference>
<dbReference type="SFLD" id="SFLDG01211">
    <property type="entry name" value="Competence_Regulatory_Protein"/>
    <property type="match status" value="1"/>
</dbReference>
<dbReference type="InterPro" id="IPR033965">
    <property type="entry name" value="ComQ"/>
</dbReference>
<dbReference type="KEGG" id="bwh:A9C19_03265"/>
<dbReference type="InterPro" id="IPR000092">
    <property type="entry name" value="Polyprenyl_synt"/>
</dbReference>
<dbReference type="Proteomes" id="UP000181936">
    <property type="component" value="Chromosome"/>
</dbReference>
<dbReference type="CDD" id="cd00867">
    <property type="entry name" value="Trans_IPPS"/>
    <property type="match status" value="1"/>
</dbReference>
<keyword evidence="1" id="KW-0808">Transferase</keyword>
<reference evidence="2 3" key="1">
    <citation type="journal article" date="2016" name="Sci. Rep.">
        <title>Complete genome sequence and transcriptomic analysis of a novel marine strain Bacillus weihaiensis reveals the mechanism of brown algae degradation.</title>
        <authorList>
            <person name="Zhu Y."/>
            <person name="Chen P."/>
            <person name="Bao Y."/>
            <person name="Men Y."/>
            <person name="Zeng Y."/>
            <person name="Yang J."/>
            <person name="Sun J."/>
            <person name="Sun Y."/>
        </authorList>
    </citation>
    <scope>NUCLEOTIDE SEQUENCE [LARGE SCALE GENOMIC DNA]</scope>
    <source>
        <strain evidence="2 3">Alg07</strain>
    </source>
</reference>
<organism evidence="2 3">
    <name type="scientific">Bacillus weihaiensis</name>
    <dbReference type="NCBI Taxonomy" id="1547283"/>
    <lineage>
        <taxon>Bacteria</taxon>
        <taxon>Bacillati</taxon>
        <taxon>Bacillota</taxon>
        <taxon>Bacilli</taxon>
        <taxon>Bacillales</taxon>
        <taxon>Bacillaceae</taxon>
        <taxon>Bacillus</taxon>
    </lineage>
</organism>
<evidence type="ECO:0008006" key="4">
    <source>
        <dbReference type="Google" id="ProtNLM"/>
    </source>
</evidence>
<keyword evidence="3" id="KW-1185">Reference proteome</keyword>
<gene>
    <name evidence="2" type="ORF">A9C19_03265</name>
</gene>
<dbReference type="Pfam" id="PF00348">
    <property type="entry name" value="polyprenyl_synt"/>
    <property type="match status" value="1"/>
</dbReference>
<evidence type="ECO:0000313" key="2">
    <source>
        <dbReference type="EMBL" id="APH06935.1"/>
    </source>
</evidence>
<dbReference type="AlphaFoldDB" id="A0A1L3MX62"/>
<dbReference type="EMBL" id="CP016020">
    <property type="protein sequence ID" value="APH06935.1"/>
    <property type="molecule type" value="Genomic_DNA"/>
</dbReference>
<dbReference type="SUPFAM" id="SSF48576">
    <property type="entry name" value="Terpenoid synthases"/>
    <property type="match status" value="1"/>
</dbReference>
<dbReference type="InterPro" id="IPR008949">
    <property type="entry name" value="Isoprenoid_synthase_dom_sf"/>
</dbReference>
<dbReference type="GO" id="GO:0004659">
    <property type="term" value="F:prenyltransferase activity"/>
    <property type="evidence" value="ECO:0007669"/>
    <property type="project" value="InterPro"/>
</dbReference>
<dbReference type="STRING" id="1547283.A9C19_03265"/>
<dbReference type="Gene3D" id="1.10.600.10">
    <property type="entry name" value="Farnesyl Diphosphate Synthase"/>
    <property type="match status" value="1"/>
</dbReference>
<proteinExistence type="inferred from homology"/>
<sequence>MNHLIVSKLTNSGLKELLLSFIAHKKALNFAQLTWIHYQAFGGKGEQIYRLAAAVELLILSFDILDDLEDQDNTEEPWMQLDYSLSLNAATTLYTLSQSAILTLHSSHKVEIYQSFLKYSLLAMEGQHDDLENNITSEEHCLQTMKLKSGSLIALASVCGMQLAGKYDTKVEEYSYEIGLAAQTENDFRDLFNPHKKDSSSKKQSLAYLYLQKKYNNHSNDLFLFYNSKQDIQQFFGSLESYKQKLLNAGILQYLNVIKQVAINRAARIIDSLNLDQDQIDRIKSTIL</sequence>